<dbReference type="InterPro" id="IPR001638">
    <property type="entry name" value="Solute-binding_3/MltF_N"/>
</dbReference>
<dbReference type="PANTHER" id="PTHR35936:SF13">
    <property type="entry name" value="HISTIDINE-BINDING PERIPLASMIC PROTEIN"/>
    <property type="match status" value="1"/>
</dbReference>
<dbReference type="GO" id="GO:0030313">
    <property type="term" value="C:cell envelope"/>
    <property type="evidence" value="ECO:0007669"/>
    <property type="project" value="UniProtKB-SubCell"/>
</dbReference>
<dbReference type="PROSITE" id="PS01039">
    <property type="entry name" value="SBP_BACTERIAL_3"/>
    <property type="match status" value="1"/>
</dbReference>
<organism evidence="7 8">
    <name type="scientific">Paraburkholderia steynii</name>
    <dbReference type="NCBI Taxonomy" id="1245441"/>
    <lineage>
        <taxon>Bacteria</taxon>
        <taxon>Pseudomonadati</taxon>
        <taxon>Pseudomonadota</taxon>
        <taxon>Betaproteobacteria</taxon>
        <taxon>Burkholderiales</taxon>
        <taxon>Burkholderiaceae</taxon>
        <taxon>Paraburkholderia</taxon>
    </lineage>
</organism>
<dbReference type="Pfam" id="PF00497">
    <property type="entry name" value="SBP_bac_3"/>
    <property type="match status" value="1"/>
</dbReference>
<comment type="similarity">
    <text evidence="2 4">Belongs to the bacterial solute-binding protein 3 family.</text>
</comment>
<dbReference type="Gene3D" id="3.40.190.10">
    <property type="entry name" value="Periplasmic binding protein-like II"/>
    <property type="match status" value="2"/>
</dbReference>
<keyword evidence="5" id="KW-0812">Transmembrane</keyword>
<protein>
    <submittedName>
        <fullName evidence="7">ABC transporter substrate-binding protein</fullName>
    </submittedName>
</protein>
<evidence type="ECO:0000313" key="8">
    <source>
        <dbReference type="Proteomes" id="UP000294200"/>
    </source>
</evidence>
<comment type="subcellular location">
    <subcellularLocation>
        <location evidence="1">Cell envelope</location>
    </subcellularLocation>
</comment>
<evidence type="ECO:0000256" key="5">
    <source>
        <dbReference type="SAM" id="Phobius"/>
    </source>
</evidence>
<dbReference type="Proteomes" id="UP000294200">
    <property type="component" value="Unassembled WGS sequence"/>
</dbReference>
<proteinExistence type="inferred from homology"/>
<dbReference type="CDD" id="cd13703">
    <property type="entry name" value="PBP2_HisJ_LAO"/>
    <property type="match status" value="1"/>
</dbReference>
<dbReference type="SUPFAM" id="SSF53850">
    <property type="entry name" value="Periplasmic binding protein-like II"/>
    <property type="match status" value="1"/>
</dbReference>
<dbReference type="EMBL" id="MWML01000067">
    <property type="protein sequence ID" value="TCG07416.1"/>
    <property type="molecule type" value="Genomic_DNA"/>
</dbReference>
<keyword evidence="8" id="KW-1185">Reference proteome</keyword>
<evidence type="ECO:0000313" key="7">
    <source>
        <dbReference type="EMBL" id="TCG07416.1"/>
    </source>
</evidence>
<dbReference type="InterPro" id="IPR018313">
    <property type="entry name" value="SBP_3_CS"/>
</dbReference>
<name>A0A4R0XAS9_9BURK</name>
<sequence length="268" mass="29817">MPREFNQGDNGEKAFLLILISISIISIHVYANNWSTIRFGVDPTYPPFESKNATGRLVGYEIDIGNEICARLHAKCVWEENDFDGMIPALRARKFDAILSGMSITRQRAEQIAFTDKFWNSSLRLVARKGSKISPTPESLAGESVGVQQGTVGETYAKKYWAPKGVRVISYQNQDLVYEDLTLGRLDAVLIGDIQAEIGFLRTPFGAGYGFAGDKIVDPTSGKGNAIGLRKEDGDLRDRINHALTDMLKDGTYARIEKKYFAFDVYSN</sequence>
<evidence type="ECO:0000256" key="1">
    <source>
        <dbReference type="ARBA" id="ARBA00004196"/>
    </source>
</evidence>
<accession>A0A4R0XAS9</accession>
<keyword evidence="3" id="KW-0732">Signal</keyword>
<keyword evidence="5" id="KW-0472">Membrane</keyword>
<feature type="domain" description="Solute-binding protein family 3/N-terminal" evidence="6">
    <location>
        <begin position="36"/>
        <end position="264"/>
    </location>
</feature>
<feature type="transmembrane region" description="Helical" evidence="5">
    <location>
        <begin position="14"/>
        <end position="31"/>
    </location>
</feature>
<evidence type="ECO:0000256" key="3">
    <source>
        <dbReference type="ARBA" id="ARBA00022729"/>
    </source>
</evidence>
<reference evidence="7 8" key="1">
    <citation type="submission" date="2017-02" db="EMBL/GenBank/DDBJ databases">
        <title>Paraburkholderia sophoroidis sp. nov. and Paraburkholderia steynii sp. nov. rhizobial symbionts of the fynbos legume Hypocalyptus sophoroides.</title>
        <authorList>
            <person name="Steenkamp E.T."/>
            <person name="Beukes C.W."/>
            <person name="Van Zyl E."/>
            <person name="Avontuur J."/>
            <person name="Chan W.Y."/>
            <person name="Hassen A."/>
            <person name="Palmer M."/>
            <person name="Mthombeni L."/>
            <person name="Phalane F."/>
            <person name="Sereme K."/>
            <person name="Venter S.N."/>
        </authorList>
    </citation>
    <scope>NUCLEOTIDE SEQUENCE [LARGE SCALE GENOMIC DNA]</scope>
    <source>
        <strain evidence="7 8">HC1.1ba</strain>
    </source>
</reference>
<evidence type="ECO:0000256" key="4">
    <source>
        <dbReference type="RuleBase" id="RU003744"/>
    </source>
</evidence>
<dbReference type="AlphaFoldDB" id="A0A4R0XAS9"/>
<evidence type="ECO:0000256" key="2">
    <source>
        <dbReference type="ARBA" id="ARBA00010333"/>
    </source>
</evidence>
<evidence type="ECO:0000259" key="6">
    <source>
        <dbReference type="SMART" id="SM00062"/>
    </source>
</evidence>
<dbReference type="SMART" id="SM00062">
    <property type="entry name" value="PBPb"/>
    <property type="match status" value="1"/>
</dbReference>
<gene>
    <name evidence="7" type="ORF">BZM27_19650</name>
</gene>
<comment type="caution">
    <text evidence="7">The sequence shown here is derived from an EMBL/GenBank/DDBJ whole genome shotgun (WGS) entry which is preliminary data.</text>
</comment>
<dbReference type="PANTHER" id="PTHR35936">
    <property type="entry name" value="MEMBRANE-BOUND LYTIC MUREIN TRANSGLYCOSYLASE F"/>
    <property type="match status" value="1"/>
</dbReference>
<keyword evidence="5" id="KW-1133">Transmembrane helix</keyword>